<dbReference type="AlphaFoldDB" id="A0AA35SF94"/>
<keyword evidence="1" id="KW-0812">Transmembrane</keyword>
<reference evidence="2" key="1">
    <citation type="submission" date="2023-03" db="EMBL/GenBank/DDBJ databases">
        <authorList>
            <person name="Steffen K."/>
            <person name="Cardenas P."/>
        </authorList>
    </citation>
    <scope>NUCLEOTIDE SEQUENCE</scope>
</reference>
<evidence type="ECO:0000313" key="2">
    <source>
        <dbReference type="EMBL" id="CAI8028083.1"/>
    </source>
</evidence>
<keyword evidence="1" id="KW-1133">Transmembrane helix</keyword>
<name>A0AA35SF94_GEOBA</name>
<feature type="transmembrane region" description="Helical" evidence="1">
    <location>
        <begin position="30"/>
        <end position="49"/>
    </location>
</feature>
<sequence length="79" mass="8263">MGIHPLAAIGLLVLAVVPGLKTGGIKVVQFLLALNIVADGVLAYLIYSGVSKGDWWLPLLFSVIPLVGLAISLSGKVRR</sequence>
<feature type="transmembrane region" description="Helical" evidence="1">
    <location>
        <begin position="6"/>
        <end position="23"/>
    </location>
</feature>
<dbReference type="Proteomes" id="UP001174909">
    <property type="component" value="Unassembled WGS sequence"/>
</dbReference>
<keyword evidence="1" id="KW-0472">Membrane</keyword>
<keyword evidence="3" id="KW-1185">Reference proteome</keyword>
<organism evidence="2 3">
    <name type="scientific">Geodia barretti</name>
    <name type="common">Barrett's horny sponge</name>
    <dbReference type="NCBI Taxonomy" id="519541"/>
    <lineage>
        <taxon>Eukaryota</taxon>
        <taxon>Metazoa</taxon>
        <taxon>Porifera</taxon>
        <taxon>Demospongiae</taxon>
        <taxon>Heteroscleromorpha</taxon>
        <taxon>Tetractinellida</taxon>
        <taxon>Astrophorina</taxon>
        <taxon>Geodiidae</taxon>
        <taxon>Geodia</taxon>
    </lineage>
</organism>
<dbReference type="EMBL" id="CASHTH010002317">
    <property type="protein sequence ID" value="CAI8028083.1"/>
    <property type="molecule type" value="Genomic_DNA"/>
</dbReference>
<accession>A0AA35SF94</accession>
<feature type="transmembrane region" description="Helical" evidence="1">
    <location>
        <begin position="55"/>
        <end position="73"/>
    </location>
</feature>
<evidence type="ECO:0000313" key="3">
    <source>
        <dbReference type="Proteomes" id="UP001174909"/>
    </source>
</evidence>
<comment type="caution">
    <text evidence="2">The sequence shown here is derived from an EMBL/GenBank/DDBJ whole genome shotgun (WGS) entry which is preliminary data.</text>
</comment>
<evidence type="ECO:0000256" key="1">
    <source>
        <dbReference type="SAM" id="Phobius"/>
    </source>
</evidence>
<protein>
    <submittedName>
        <fullName evidence="2">Uncharacterized protein</fullName>
    </submittedName>
</protein>
<gene>
    <name evidence="2" type="ORF">GBAR_LOCUS16003</name>
</gene>
<proteinExistence type="predicted"/>